<proteinExistence type="inferred from homology"/>
<dbReference type="GO" id="GO:0006303">
    <property type="term" value="P:double-strand break repair via nonhomologous end joining"/>
    <property type="evidence" value="ECO:0007669"/>
    <property type="project" value="TreeGrafter"/>
</dbReference>
<dbReference type="RefSeq" id="XP_037889811.1">
    <property type="nucleotide sequence ID" value="XM_038033883.1"/>
</dbReference>
<protein>
    <submittedName>
        <fullName evidence="9">Uncharacterized protein LOC119637684</fullName>
    </submittedName>
</protein>
<evidence type="ECO:0000256" key="1">
    <source>
        <dbReference type="ARBA" id="ARBA00004123"/>
    </source>
</evidence>
<evidence type="ECO:0000256" key="3">
    <source>
        <dbReference type="ARBA" id="ARBA00023204"/>
    </source>
</evidence>
<reference evidence="9" key="1">
    <citation type="submission" date="2025-08" db="UniProtKB">
        <authorList>
            <consortium name="RefSeq"/>
        </authorList>
    </citation>
    <scope>IDENTIFICATION</scope>
    <source>
        <tissue evidence="9">Whole body pupa</tissue>
    </source>
</reference>
<evidence type="ECO:0000256" key="5">
    <source>
        <dbReference type="ARBA" id="ARBA00025747"/>
    </source>
</evidence>
<evidence type="ECO:0000313" key="8">
    <source>
        <dbReference type="Proteomes" id="UP000092443"/>
    </source>
</evidence>
<accession>A0A9C5Z0U6</accession>
<organism evidence="8 9">
    <name type="scientific">Glossina fuscipes</name>
    <dbReference type="NCBI Taxonomy" id="7396"/>
    <lineage>
        <taxon>Eukaryota</taxon>
        <taxon>Metazoa</taxon>
        <taxon>Ecdysozoa</taxon>
        <taxon>Arthropoda</taxon>
        <taxon>Hexapoda</taxon>
        <taxon>Insecta</taxon>
        <taxon>Pterygota</taxon>
        <taxon>Neoptera</taxon>
        <taxon>Endopterygota</taxon>
        <taxon>Diptera</taxon>
        <taxon>Brachycera</taxon>
        <taxon>Muscomorpha</taxon>
        <taxon>Hippoboscoidea</taxon>
        <taxon>Glossinidae</taxon>
        <taxon>Glossina</taxon>
    </lineage>
</organism>
<keyword evidence="6" id="KW-0175">Coiled coil</keyword>
<feature type="coiled-coil region" evidence="6">
    <location>
        <begin position="137"/>
        <end position="164"/>
    </location>
</feature>
<keyword evidence="3" id="KW-0234">DNA repair</keyword>
<evidence type="ECO:0000256" key="4">
    <source>
        <dbReference type="ARBA" id="ARBA00023242"/>
    </source>
</evidence>
<comment type="subcellular location">
    <subcellularLocation>
        <location evidence="1">Nucleus</location>
    </subcellularLocation>
</comment>
<feature type="region of interest" description="Disordered" evidence="7">
    <location>
        <begin position="409"/>
        <end position="431"/>
    </location>
</feature>
<feature type="compositionally biased region" description="Basic residues" evidence="7">
    <location>
        <begin position="233"/>
        <end position="250"/>
    </location>
</feature>
<dbReference type="Gene3D" id="2.170.210.10">
    <property type="entry name" value="DNA double-strand break repair and VJ recombination XRCC4, N-terminal"/>
    <property type="match status" value="1"/>
</dbReference>
<evidence type="ECO:0000313" key="9">
    <source>
        <dbReference type="RefSeq" id="XP_037889811.1"/>
    </source>
</evidence>
<dbReference type="PANTHER" id="PTHR32235">
    <property type="entry name" value="NON-HOMOLOGOUS END-JOINING FACTOR 1"/>
    <property type="match status" value="1"/>
</dbReference>
<dbReference type="InterPro" id="IPR052287">
    <property type="entry name" value="NHEJ_factor"/>
</dbReference>
<gene>
    <name evidence="9" type="primary">LOC119637684</name>
</gene>
<dbReference type="PANTHER" id="PTHR32235:SF1">
    <property type="entry name" value="NON-HOMOLOGOUS END-JOINING FACTOR 1"/>
    <property type="match status" value="1"/>
</dbReference>
<feature type="region of interest" description="Disordered" evidence="7">
    <location>
        <begin position="225"/>
        <end position="259"/>
    </location>
</feature>
<keyword evidence="2" id="KW-0227">DNA damage</keyword>
<dbReference type="Proteomes" id="UP000092443">
    <property type="component" value="Unplaced"/>
</dbReference>
<feature type="compositionally biased region" description="Basic residues" evidence="7">
    <location>
        <begin position="410"/>
        <end position="421"/>
    </location>
</feature>
<dbReference type="AlphaFoldDB" id="A0A9C5Z0U6"/>
<dbReference type="InterPro" id="IPR038051">
    <property type="entry name" value="XRCC4-like_N_sf"/>
</dbReference>
<evidence type="ECO:0000256" key="7">
    <source>
        <dbReference type="SAM" id="MobiDB-lite"/>
    </source>
</evidence>
<sequence length="478" mass="55463">MWVALQQKILNLFKTLTWHYWLIIQTLSNENITCVLLSINNCWFATLTEHEIKQKVKLLNKRIEYNEFVKNTLLNSDLEQASIEELAEANISDGLSKRLLKLKYRVEELPFKFEWSLTQACTEEFHHNFFIPLLLTANACKQQMQELKSIIKKKDEEIKQYRREGFILHRTTVITRPFDADEFDNKCIDHKFMYNFEDMSKCVLAFQETDKLSKASSRAVMPLSEVKNDVKLPPKRSKSLTKGPKQRKRRAQETKQEKLKKILRPARKIMQYESQSSQNLLNSLAVSENSETNQTETLACSKFNKVDWVPRRITERRITRSTSRILEELGTEAENSSSKNVTNNKQSITHLNEIPTTSGTLSGSQRAISSNLIYSPKREAKTPIKDFENCSRSVFDFSTDSDNEAEITVKRKKPKGKRSLIKKSGNSRQEISERIENSISNSGKCSNDVSSQLETIKKELQELEILRLADLKQRQRQI</sequence>
<comment type="similarity">
    <text evidence="5">Belongs to the XRCC4-XLF family. XLF subfamily.</text>
</comment>
<keyword evidence="8" id="KW-1185">Reference proteome</keyword>
<dbReference type="GO" id="GO:0045027">
    <property type="term" value="F:DNA end binding"/>
    <property type="evidence" value="ECO:0007669"/>
    <property type="project" value="TreeGrafter"/>
</dbReference>
<dbReference type="Gene3D" id="1.10.287.450">
    <property type="entry name" value="Helix hairpin bin"/>
    <property type="match status" value="1"/>
</dbReference>
<dbReference type="GeneID" id="119637684"/>
<evidence type="ECO:0000256" key="6">
    <source>
        <dbReference type="SAM" id="Coils"/>
    </source>
</evidence>
<name>A0A9C5Z0U6_9MUSC</name>
<evidence type="ECO:0000256" key="2">
    <source>
        <dbReference type="ARBA" id="ARBA00022763"/>
    </source>
</evidence>
<keyword evidence="4" id="KW-0539">Nucleus</keyword>
<dbReference type="KEGG" id="gfs:119637684"/>
<dbReference type="GO" id="GO:0032807">
    <property type="term" value="C:DNA ligase IV complex"/>
    <property type="evidence" value="ECO:0007669"/>
    <property type="project" value="TreeGrafter"/>
</dbReference>